<dbReference type="EMBL" id="LFZO01000317">
    <property type="protein sequence ID" value="KXT09650.1"/>
    <property type="molecule type" value="Genomic_DNA"/>
</dbReference>
<protein>
    <submittedName>
        <fullName evidence="1">Uncharacterized protein</fullName>
    </submittedName>
</protein>
<name>A0A139I4U6_9PEZI</name>
<sequence length="61" mass="7022">MASSEKRKSFASNLLTRFCEIKILSEFQILSEVKILSLLYLPIHAVTQTKHHDYTNPTSEL</sequence>
<dbReference type="EMBL" id="LFZO01000317">
    <property type="protein sequence ID" value="KXT09649.1"/>
    <property type="molecule type" value="Genomic_DNA"/>
</dbReference>
<proteinExistence type="predicted"/>
<evidence type="ECO:0000313" key="2">
    <source>
        <dbReference type="Proteomes" id="UP000073492"/>
    </source>
</evidence>
<keyword evidence="2" id="KW-1185">Reference proteome</keyword>
<organism evidence="1 2">
    <name type="scientific">Pseudocercospora musae</name>
    <dbReference type="NCBI Taxonomy" id="113226"/>
    <lineage>
        <taxon>Eukaryota</taxon>
        <taxon>Fungi</taxon>
        <taxon>Dikarya</taxon>
        <taxon>Ascomycota</taxon>
        <taxon>Pezizomycotina</taxon>
        <taxon>Dothideomycetes</taxon>
        <taxon>Dothideomycetidae</taxon>
        <taxon>Mycosphaerellales</taxon>
        <taxon>Mycosphaerellaceae</taxon>
        <taxon>Pseudocercospora</taxon>
    </lineage>
</organism>
<comment type="caution">
    <text evidence="1">The sequence shown here is derived from an EMBL/GenBank/DDBJ whole genome shotgun (WGS) entry which is preliminary data.</text>
</comment>
<dbReference type="Proteomes" id="UP000073492">
    <property type="component" value="Unassembled WGS sequence"/>
</dbReference>
<reference evidence="1 2" key="1">
    <citation type="submission" date="2015-07" db="EMBL/GenBank/DDBJ databases">
        <title>Comparative genomics of the Sigatoka disease complex on banana suggests a link between parallel evolutionary changes in Pseudocercospora fijiensis and Pseudocercospora eumusae and increased virulence on the banana host.</title>
        <authorList>
            <person name="Chang T.-C."/>
            <person name="Salvucci A."/>
            <person name="Crous P.W."/>
            <person name="Stergiopoulos I."/>
        </authorList>
    </citation>
    <scope>NUCLEOTIDE SEQUENCE [LARGE SCALE GENOMIC DNA]</scope>
    <source>
        <strain evidence="1 2">CBS 116634</strain>
    </source>
</reference>
<gene>
    <name evidence="1" type="ORF">AC579_3012</name>
</gene>
<evidence type="ECO:0000313" key="1">
    <source>
        <dbReference type="EMBL" id="KXT09649.1"/>
    </source>
</evidence>
<accession>A0A139I4U6</accession>
<dbReference type="EMBL" id="LFZO01000317">
    <property type="protein sequence ID" value="KXT09654.1"/>
    <property type="molecule type" value="Genomic_DNA"/>
</dbReference>
<dbReference type="AlphaFoldDB" id="A0A139I4U6"/>
<dbReference type="EMBL" id="LFZO01000317">
    <property type="protein sequence ID" value="KXT09658.1"/>
    <property type="molecule type" value="Genomic_DNA"/>
</dbReference>